<dbReference type="AlphaFoldDB" id="A0A6J1QQJ2"/>
<dbReference type="GeneID" id="112461996"/>
<dbReference type="Proteomes" id="UP000504618">
    <property type="component" value="Unplaced"/>
</dbReference>
<dbReference type="OrthoDB" id="10637386at2759"/>
<sequence>MNKRKLKHVSKISSRQFRRRVHNTVMKIIDKIENRATYESISIKNNNNVPLNSVSSNATSDTVCEEDTASNLPILCNDLHTDNPSDSDNELLNHGMCGYEENERRCLATLHSSLEESEDSDQDEATSEVENFLRN</sequence>
<gene>
    <name evidence="3" type="primary">LOC112461996</name>
</gene>
<reference evidence="3" key="1">
    <citation type="submission" date="2025-08" db="UniProtKB">
        <authorList>
            <consortium name="RefSeq"/>
        </authorList>
    </citation>
    <scope>IDENTIFICATION</scope>
    <source>
        <tissue evidence="3">Whole body</tissue>
    </source>
</reference>
<name>A0A6J1QQJ2_9HYME</name>
<dbReference type="RefSeq" id="XP_024883246.1">
    <property type="nucleotide sequence ID" value="XM_025027478.1"/>
</dbReference>
<proteinExistence type="predicted"/>
<organism evidence="2 3">
    <name type="scientific">Temnothorax curvispinosus</name>
    <dbReference type="NCBI Taxonomy" id="300111"/>
    <lineage>
        <taxon>Eukaryota</taxon>
        <taxon>Metazoa</taxon>
        <taxon>Ecdysozoa</taxon>
        <taxon>Arthropoda</taxon>
        <taxon>Hexapoda</taxon>
        <taxon>Insecta</taxon>
        <taxon>Pterygota</taxon>
        <taxon>Neoptera</taxon>
        <taxon>Endopterygota</taxon>
        <taxon>Hymenoptera</taxon>
        <taxon>Apocrita</taxon>
        <taxon>Aculeata</taxon>
        <taxon>Formicoidea</taxon>
        <taxon>Formicidae</taxon>
        <taxon>Myrmicinae</taxon>
        <taxon>Temnothorax</taxon>
    </lineage>
</organism>
<evidence type="ECO:0000313" key="3">
    <source>
        <dbReference type="RefSeq" id="XP_024883246.1"/>
    </source>
</evidence>
<feature type="region of interest" description="Disordered" evidence="1">
    <location>
        <begin position="113"/>
        <end position="135"/>
    </location>
</feature>
<evidence type="ECO:0000256" key="1">
    <source>
        <dbReference type="SAM" id="MobiDB-lite"/>
    </source>
</evidence>
<evidence type="ECO:0000313" key="2">
    <source>
        <dbReference type="Proteomes" id="UP000504618"/>
    </source>
</evidence>
<keyword evidence="2" id="KW-1185">Reference proteome</keyword>
<accession>A0A6J1QQJ2</accession>
<protein>
    <submittedName>
        <fullName evidence="3">Uncharacterized protein LOC112461996</fullName>
    </submittedName>
</protein>
<feature type="compositionally biased region" description="Acidic residues" evidence="1">
    <location>
        <begin position="115"/>
        <end position="127"/>
    </location>
</feature>